<keyword evidence="1" id="KW-1133">Transmembrane helix</keyword>
<reference evidence="2" key="1">
    <citation type="submission" date="2016-10" db="EMBL/GenBank/DDBJ databases">
        <authorList>
            <person name="de Groot N.N."/>
        </authorList>
    </citation>
    <scope>NUCLEOTIDE SEQUENCE</scope>
</reference>
<name>A0A1W1BQS5_9ZZZZ</name>
<evidence type="ECO:0008006" key="3">
    <source>
        <dbReference type="Google" id="ProtNLM"/>
    </source>
</evidence>
<keyword evidence="1" id="KW-0812">Transmembrane</keyword>
<dbReference type="EMBL" id="FPHC01000039">
    <property type="protein sequence ID" value="SFV55948.1"/>
    <property type="molecule type" value="Genomic_DNA"/>
</dbReference>
<proteinExistence type="predicted"/>
<protein>
    <recommendedName>
        <fullName evidence="3">DUF4381 domain-containing protein</fullName>
    </recommendedName>
</protein>
<gene>
    <name evidence="2" type="ORF">MNB_SV-6-1628</name>
</gene>
<sequence>MLDSNKTLENLVLPQSGQQATHSPALELKDIKPLLEIPDSSYYIYWGLIIFGIVLVTAILFFVLKKYLEIRRENLAKKYLAQLHSIDWKDAKASAYKATYYARALATDDRRRELFEQLVPMLDRYKYKKEVDSVDEDTLKQFNLYVQVADESV</sequence>
<dbReference type="AlphaFoldDB" id="A0A1W1BQS5"/>
<organism evidence="2">
    <name type="scientific">hydrothermal vent metagenome</name>
    <dbReference type="NCBI Taxonomy" id="652676"/>
    <lineage>
        <taxon>unclassified sequences</taxon>
        <taxon>metagenomes</taxon>
        <taxon>ecological metagenomes</taxon>
    </lineage>
</organism>
<accession>A0A1W1BQS5</accession>
<evidence type="ECO:0000256" key="1">
    <source>
        <dbReference type="SAM" id="Phobius"/>
    </source>
</evidence>
<feature type="transmembrane region" description="Helical" evidence="1">
    <location>
        <begin position="43"/>
        <end position="64"/>
    </location>
</feature>
<evidence type="ECO:0000313" key="2">
    <source>
        <dbReference type="EMBL" id="SFV55948.1"/>
    </source>
</evidence>
<keyword evidence="1" id="KW-0472">Membrane</keyword>